<sequence length="463" mass="52760">MLKNLQFFLGIIIIIANCQHVLTQCVDDLSKFQSDSDSPLAKHFVRMNCRESDSGRGLTNFGIIISKDAVLTSHQVNRGEYWTCYVKYGNIEAPVSTSGKLPNIIKSRSIQTYKSRSIRSPSFTPLAYIFLEEEIKLDSTSASPIRWTRYPYRNHDKCVVVGGDKLHHSSKIVEREVEVLDQGDCKLQYPKLDEDNMCIRIPKEFCKFNHCEYYSRSAGLVCNGMFFALVGDHTSQTCNSSYPRTCAGLSGAYGWIKALEKTVSFNADYKRATVKIGLQKPNEKFYGLGAIISRYRVLTAYVPFKYDTSEEGYVDYGNRRGLWRYAEPVTFPSLSHRGNLQLYVIALEEGIRLFPGGPQAVKLANELPHPSDECVVGTFKPRWMLFAVTIFDHAECRKHIRYLHKDHLCIRQKFPSTFDELEGGETSTNSSYDEKKTEKFSPLPITQIILDKRCAIEEENTTD</sequence>
<dbReference type="InterPro" id="IPR009003">
    <property type="entry name" value="Peptidase_S1_PA"/>
</dbReference>
<keyword evidence="3" id="KW-1185">Reference proteome</keyword>
<evidence type="ECO:0000313" key="2">
    <source>
        <dbReference type="EnsemblMetazoa" id="GPPI010003-PA"/>
    </source>
</evidence>
<evidence type="ECO:0000313" key="3">
    <source>
        <dbReference type="Proteomes" id="UP000092460"/>
    </source>
</evidence>
<feature type="chain" id="PRO_5008404181" description="Peptidase S1 domain-containing protein" evidence="1">
    <location>
        <begin position="24"/>
        <end position="463"/>
    </location>
</feature>
<evidence type="ECO:0008006" key="4">
    <source>
        <dbReference type="Google" id="ProtNLM"/>
    </source>
</evidence>
<dbReference type="AlphaFoldDB" id="A0A1B0AVG7"/>
<evidence type="ECO:0000256" key="1">
    <source>
        <dbReference type="SAM" id="SignalP"/>
    </source>
</evidence>
<organism evidence="2 3">
    <name type="scientific">Glossina palpalis gambiensis</name>
    <dbReference type="NCBI Taxonomy" id="67801"/>
    <lineage>
        <taxon>Eukaryota</taxon>
        <taxon>Metazoa</taxon>
        <taxon>Ecdysozoa</taxon>
        <taxon>Arthropoda</taxon>
        <taxon>Hexapoda</taxon>
        <taxon>Insecta</taxon>
        <taxon>Pterygota</taxon>
        <taxon>Neoptera</taxon>
        <taxon>Endopterygota</taxon>
        <taxon>Diptera</taxon>
        <taxon>Brachycera</taxon>
        <taxon>Muscomorpha</taxon>
        <taxon>Hippoboscoidea</taxon>
        <taxon>Glossinidae</taxon>
        <taxon>Glossina</taxon>
    </lineage>
</organism>
<reference evidence="2" key="2">
    <citation type="submission" date="2020-05" db="UniProtKB">
        <authorList>
            <consortium name="EnsemblMetazoa"/>
        </authorList>
    </citation>
    <scope>IDENTIFICATION</scope>
    <source>
        <strain evidence="2">IAEA</strain>
    </source>
</reference>
<feature type="signal peptide" evidence="1">
    <location>
        <begin position="1"/>
        <end position="23"/>
    </location>
</feature>
<dbReference type="Proteomes" id="UP000092460">
    <property type="component" value="Unassembled WGS sequence"/>
</dbReference>
<protein>
    <recommendedName>
        <fullName evidence="4">Peptidase S1 domain-containing protein</fullName>
    </recommendedName>
</protein>
<accession>A0A1B0AVG7</accession>
<dbReference type="SUPFAM" id="SSF50494">
    <property type="entry name" value="Trypsin-like serine proteases"/>
    <property type="match status" value="1"/>
</dbReference>
<dbReference type="Gene3D" id="2.40.10.10">
    <property type="entry name" value="Trypsin-like serine proteases"/>
    <property type="match status" value="2"/>
</dbReference>
<dbReference type="VEuPathDB" id="VectorBase:GPPI010003"/>
<proteinExistence type="predicted"/>
<keyword evidence="1" id="KW-0732">Signal</keyword>
<name>A0A1B0AVG7_9MUSC</name>
<dbReference type="InterPro" id="IPR043504">
    <property type="entry name" value="Peptidase_S1_PA_chymotrypsin"/>
</dbReference>
<reference evidence="3" key="1">
    <citation type="submission" date="2015-01" db="EMBL/GenBank/DDBJ databases">
        <authorList>
            <person name="Aksoy S."/>
            <person name="Warren W."/>
            <person name="Wilson R.K."/>
        </authorList>
    </citation>
    <scope>NUCLEOTIDE SEQUENCE [LARGE SCALE GENOMIC DNA]</scope>
    <source>
        <strain evidence="3">IAEA</strain>
    </source>
</reference>
<dbReference type="EnsemblMetazoa" id="GPPI010003-RA">
    <property type="protein sequence ID" value="GPPI010003-PA"/>
    <property type="gene ID" value="GPPI010003"/>
</dbReference>
<dbReference type="EMBL" id="JXJN01004238">
    <property type="status" value="NOT_ANNOTATED_CDS"/>
    <property type="molecule type" value="Genomic_DNA"/>
</dbReference>